<feature type="signal peptide" evidence="1">
    <location>
        <begin position="1"/>
        <end position="19"/>
    </location>
</feature>
<dbReference type="SUPFAM" id="SSF110296">
    <property type="entry name" value="Oligoxyloglucan reducing end-specific cellobiohydrolase"/>
    <property type="match status" value="1"/>
</dbReference>
<dbReference type="Gene3D" id="2.120.10.10">
    <property type="match status" value="1"/>
</dbReference>
<dbReference type="EMBL" id="KV460241">
    <property type="protein sequence ID" value="OBT94674.1"/>
    <property type="molecule type" value="Genomic_DNA"/>
</dbReference>
<proteinExistence type="predicted"/>
<keyword evidence="1" id="KW-0732">Signal</keyword>
<keyword evidence="3" id="KW-1185">Reference proteome</keyword>
<dbReference type="PANTHER" id="PTHR38792:SF3">
    <property type="entry name" value="BNR_ASP-BOX REPEAT DOMAIN PROTEIN (AFU_ORTHOLOGUE AFUA_7G06430)-RELATED"/>
    <property type="match status" value="1"/>
</dbReference>
<reference evidence="3" key="2">
    <citation type="journal article" date="2018" name="Nat. Commun.">
        <title>Extreme sensitivity to ultraviolet light in the fungal pathogen causing white-nose syndrome of bats.</title>
        <authorList>
            <person name="Palmer J.M."/>
            <person name="Drees K.P."/>
            <person name="Foster J.T."/>
            <person name="Lindner D.L."/>
        </authorList>
    </citation>
    <scope>NUCLEOTIDE SEQUENCE [LARGE SCALE GENOMIC DNA]</scope>
    <source>
        <strain evidence="3">UAMH 10579</strain>
    </source>
</reference>
<evidence type="ECO:0000313" key="3">
    <source>
        <dbReference type="Proteomes" id="UP000091956"/>
    </source>
</evidence>
<feature type="chain" id="PRO_5008608641" description="Sialidase domain-containing protein" evidence="1">
    <location>
        <begin position="20"/>
        <end position="380"/>
    </location>
</feature>
<name>A0A1B8GFS3_9PEZI</name>
<accession>A0A1B8GFS3</accession>
<dbReference type="STRING" id="342668.A0A1B8GFS3"/>
<dbReference type="RefSeq" id="XP_018128407.1">
    <property type="nucleotide sequence ID" value="XM_018275647.2"/>
</dbReference>
<sequence>MRGIATCLAWALSITSTYAAPPAGAGPKKCAVTEFSQQTIFVPPRDYNTPKTLYGRTAQLEDGTLLATWENYSPEPPIVHYPIYKSTDKGKTWAQFSTVKDTVNGWGLRYQPFLYVLPRAIGTFKKGTILCAGNSLPTDLSKTKIDIYASRDSGKTWTFVSSVASGGRGIPNNGETPVWEPFLLVHKNELIAYYADQRDPEHGQKLSHQVTSDLVNWGPPVDDASSATYDNRPGMTTVARLRNGDYLMLYEFGGGYNPANSGWFPVYYKIAADPRKFDEAEEMVINAGGVVPTGSPYVVWSPSGGKNGTIVVSAASHSEVFVNTKAGDKDAWVMHKTPQESAYTRSLLVMDDPDYLLILGAGQLGGDNKVTDTVMRLPNL</sequence>
<dbReference type="GeneID" id="28839580"/>
<evidence type="ECO:0000313" key="2">
    <source>
        <dbReference type="EMBL" id="OBT94674.1"/>
    </source>
</evidence>
<organism evidence="2 3">
    <name type="scientific">Pseudogymnoascus verrucosus</name>
    <dbReference type="NCBI Taxonomy" id="342668"/>
    <lineage>
        <taxon>Eukaryota</taxon>
        <taxon>Fungi</taxon>
        <taxon>Dikarya</taxon>
        <taxon>Ascomycota</taxon>
        <taxon>Pezizomycotina</taxon>
        <taxon>Leotiomycetes</taxon>
        <taxon>Thelebolales</taxon>
        <taxon>Thelebolaceae</taxon>
        <taxon>Pseudogymnoascus</taxon>
    </lineage>
</organism>
<dbReference type="AlphaFoldDB" id="A0A1B8GFS3"/>
<dbReference type="CDD" id="cd15482">
    <property type="entry name" value="Sialidase_non-viral"/>
    <property type="match status" value="1"/>
</dbReference>
<evidence type="ECO:0000256" key="1">
    <source>
        <dbReference type="SAM" id="SignalP"/>
    </source>
</evidence>
<gene>
    <name evidence="2" type="ORF">VE01_06194</name>
</gene>
<dbReference type="PANTHER" id="PTHR38792">
    <property type="entry name" value="BNR/ASP-BOX REPEAT DOMAIN PROTEIN (AFU_ORTHOLOGUE AFUA_7G06430)-RELATED"/>
    <property type="match status" value="1"/>
</dbReference>
<dbReference type="Proteomes" id="UP000091956">
    <property type="component" value="Unassembled WGS sequence"/>
</dbReference>
<evidence type="ECO:0008006" key="4">
    <source>
        <dbReference type="Google" id="ProtNLM"/>
    </source>
</evidence>
<reference evidence="2 3" key="1">
    <citation type="submission" date="2016-03" db="EMBL/GenBank/DDBJ databases">
        <title>Comparative genomics of Pseudogymnoascus destructans, the fungus causing white-nose syndrome of bats.</title>
        <authorList>
            <person name="Palmer J.M."/>
            <person name="Drees K.P."/>
            <person name="Foster J.T."/>
            <person name="Lindner D.L."/>
        </authorList>
    </citation>
    <scope>NUCLEOTIDE SEQUENCE [LARGE SCALE GENOMIC DNA]</scope>
    <source>
        <strain evidence="2 3">UAMH 10579</strain>
    </source>
</reference>
<dbReference type="OrthoDB" id="2130735at2759"/>
<protein>
    <recommendedName>
        <fullName evidence="4">Sialidase domain-containing protein</fullName>
    </recommendedName>
</protein>